<evidence type="ECO:0000313" key="8">
    <source>
        <dbReference type="Proteomes" id="UP001330184"/>
    </source>
</evidence>
<comment type="similarity">
    <text evidence="2 6">Belongs to the FPP/GGPP synthase family.</text>
</comment>
<dbReference type="PANTHER" id="PTHR12001">
    <property type="entry name" value="GERANYLGERANYL PYROPHOSPHATE SYNTHASE"/>
    <property type="match status" value="1"/>
</dbReference>
<proteinExistence type="inferred from homology"/>
<keyword evidence="5" id="KW-0460">Magnesium</keyword>
<evidence type="ECO:0000256" key="5">
    <source>
        <dbReference type="ARBA" id="ARBA00022842"/>
    </source>
</evidence>
<reference evidence="7 8" key="1">
    <citation type="submission" date="2023-01" db="EMBL/GenBank/DDBJ databases">
        <title>Complete genome sequence of Muricauda aquimarina strain IFOP_LL357.</title>
        <authorList>
            <person name="Gajardo G."/>
            <person name="Ueki S."/>
            <person name="Maruyama F."/>
        </authorList>
    </citation>
    <scope>NUCLEOTIDE SEQUENCE [LARGE SCALE GENOMIC DNA]</scope>
    <source>
        <strain evidence="7 8">IFOP_LL357</strain>
    </source>
</reference>
<sequence length="354" mass="40043">MSNAFTLNRILGWAFGQNQFFERIFGPMSDIDIISKYREQFVTHLQARTQITDPRNLYEPVQYILGLGGKRLRPILALMTAEAFGGKAEKAMDAALAIEMFHNFSLVHDDIMDDAPLRRGKTTVHEKWDINTGILSGDAMLILSYQFFEGYPVKTYFELTKLFSKTALEVCEGQQYDVDFETRDDVTIPEYLKMIEYKTSVLVAAAMKMGAIVADADPKDADAIYEFGRNLGIAFQLQDDFLDAFGNPETFGKQIGGDIIENKKTYLYLKALQGATKDDKEGLLHLYSIKPEDSSTKVEAVKTIFEESGAVEETRKAIKKYTQMAFRALDETKLPEQSKALLQQFGESLMERTV</sequence>
<evidence type="ECO:0000256" key="2">
    <source>
        <dbReference type="ARBA" id="ARBA00006706"/>
    </source>
</evidence>
<dbReference type="PROSITE" id="PS00723">
    <property type="entry name" value="POLYPRENYL_SYNTHASE_1"/>
    <property type="match status" value="1"/>
</dbReference>
<organism evidence="7 8">
    <name type="scientific">Flagellimonas marinaquae</name>
    <dbReference type="NCBI Taxonomy" id="254955"/>
    <lineage>
        <taxon>Bacteria</taxon>
        <taxon>Pseudomonadati</taxon>
        <taxon>Bacteroidota</taxon>
        <taxon>Flavobacteriia</taxon>
        <taxon>Flavobacteriales</taxon>
        <taxon>Flavobacteriaceae</taxon>
        <taxon>Flagellimonas</taxon>
    </lineage>
</organism>
<dbReference type="Pfam" id="PF00348">
    <property type="entry name" value="polyprenyl_synt"/>
    <property type="match status" value="1"/>
</dbReference>
<dbReference type="InterPro" id="IPR033749">
    <property type="entry name" value="Polyprenyl_synt_CS"/>
</dbReference>
<dbReference type="InterPro" id="IPR008949">
    <property type="entry name" value="Isoprenoid_synthase_dom_sf"/>
</dbReference>
<accession>A0AA48HAM9</accession>
<dbReference type="EMBL" id="AP027268">
    <property type="protein sequence ID" value="BDW92587.1"/>
    <property type="molecule type" value="Genomic_DNA"/>
</dbReference>
<dbReference type="SFLD" id="SFLDS00005">
    <property type="entry name" value="Isoprenoid_Synthase_Type_I"/>
    <property type="match status" value="1"/>
</dbReference>
<dbReference type="SFLD" id="SFLDG01017">
    <property type="entry name" value="Polyprenyl_Transferase_Like"/>
    <property type="match status" value="1"/>
</dbReference>
<keyword evidence="3 6" id="KW-0808">Transferase</keyword>
<keyword evidence="4" id="KW-0479">Metal-binding</keyword>
<dbReference type="PANTHER" id="PTHR12001:SF85">
    <property type="entry name" value="SHORT CHAIN ISOPRENYL DIPHOSPHATE SYNTHASE"/>
    <property type="match status" value="1"/>
</dbReference>
<dbReference type="GO" id="GO:0004659">
    <property type="term" value="F:prenyltransferase activity"/>
    <property type="evidence" value="ECO:0007669"/>
    <property type="project" value="InterPro"/>
</dbReference>
<dbReference type="CDD" id="cd00685">
    <property type="entry name" value="Trans_IPPS_HT"/>
    <property type="match status" value="1"/>
</dbReference>
<dbReference type="Proteomes" id="UP001330184">
    <property type="component" value="Chromosome"/>
</dbReference>
<protein>
    <submittedName>
        <fullName evidence="7">Isoprenyl synthetase</fullName>
    </submittedName>
</protein>
<gene>
    <name evidence="7" type="ORF">MACH07_14190</name>
</gene>
<dbReference type="GO" id="GO:0008299">
    <property type="term" value="P:isoprenoid biosynthetic process"/>
    <property type="evidence" value="ECO:0007669"/>
    <property type="project" value="InterPro"/>
</dbReference>
<dbReference type="AlphaFoldDB" id="A0AA48HAM9"/>
<dbReference type="PROSITE" id="PS00444">
    <property type="entry name" value="POLYPRENYL_SYNTHASE_2"/>
    <property type="match status" value="1"/>
</dbReference>
<name>A0AA48HAM9_9FLAO</name>
<evidence type="ECO:0000313" key="7">
    <source>
        <dbReference type="EMBL" id="BDW92587.1"/>
    </source>
</evidence>
<dbReference type="SUPFAM" id="SSF48576">
    <property type="entry name" value="Terpenoid synthases"/>
    <property type="match status" value="1"/>
</dbReference>
<evidence type="ECO:0000256" key="6">
    <source>
        <dbReference type="RuleBase" id="RU004466"/>
    </source>
</evidence>
<dbReference type="InterPro" id="IPR000092">
    <property type="entry name" value="Polyprenyl_synt"/>
</dbReference>
<dbReference type="Gene3D" id="1.10.600.10">
    <property type="entry name" value="Farnesyl Diphosphate Synthase"/>
    <property type="match status" value="1"/>
</dbReference>
<dbReference type="GO" id="GO:0046872">
    <property type="term" value="F:metal ion binding"/>
    <property type="evidence" value="ECO:0007669"/>
    <property type="project" value="UniProtKB-KW"/>
</dbReference>
<keyword evidence="8" id="KW-1185">Reference proteome</keyword>
<evidence type="ECO:0000256" key="1">
    <source>
        <dbReference type="ARBA" id="ARBA00001946"/>
    </source>
</evidence>
<evidence type="ECO:0000256" key="3">
    <source>
        <dbReference type="ARBA" id="ARBA00022679"/>
    </source>
</evidence>
<comment type="cofactor">
    <cofactor evidence="1">
        <name>Mg(2+)</name>
        <dbReference type="ChEBI" id="CHEBI:18420"/>
    </cofactor>
</comment>
<evidence type="ECO:0000256" key="4">
    <source>
        <dbReference type="ARBA" id="ARBA00022723"/>
    </source>
</evidence>